<sequence length="624" mass="69637">MRDYGDDDDDTTKGGRGKEASVFFTSLSSKRRERIASRLMMTGGSLSLKKNANNADDEKEDLEETLRTNVLRLRRVRVPTSALFDAANNESFEEEEEGESNIRLSAANEGGLVSGCAIKIDARNGVILDVWRESEDDGGKEKEEEKDELVADCENCLLVPCFLDAHTHLIKTHTVERCRNPTGSIPDALGCELADQPRWMDVQDERTMKTDFERRFDFAVRSALYYGAIGIRTHLDGTNNLENKILRDKVFEVFARKRNELLETRGVYLQGVCNLFLPLWSEPEIADEFAKVAAANNDNKGGDSVLLGAYCGVVGRGETNNDEARKHFRNLFSYANKYAMNIDVHIDETNDPNCCAVLSCLEAFLNDDDGNLGAFKNIRSLSLSHVCSLSLQSKATIDRVIELAKKIDEKTSTRVSFIVNPLTNLGLQDRRGTTDGVGVLIDKNIPHTPRWRGIAPIQELESAGINVCTGTDNVRDYWNPYADYDGIATLKATFEVAQLNTVPNEGYWTKLIAANSAKAMFTKLPTPKIGLIRKGYRADFILLPQARSFYELFSRPSQHERIVFRKGRPTLDCVLPDFSELDETVAVRTDAAPFLDGDVEIKRGATSLASSSSKRKNREEDAEV</sequence>
<dbReference type="InterPro" id="IPR052349">
    <property type="entry name" value="Metallo-hydrolase_Enzymes"/>
</dbReference>
<dbReference type="GO" id="GO:0004131">
    <property type="term" value="F:cytosine deaminase activity"/>
    <property type="evidence" value="ECO:0007669"/>
    <property type="project" value="TreeGrafter"/>
</dbReference>
<dbReference type="PANTHER" id="PTHR32027">
    <property type="entry name" value="CYTOSINE DEAMINASE"/>
    <property type="match status" value="1"/>
</dbReference>
<dbReference type="RefSeq" id="XP_007514519.1">
    <property type="nucleotide sequence ID" value="XM_007514457.1"/>
</dbReference>
<dbReference type="GO" id="GO:0035888">
    <property type="term" value="F:isoguanine deaminase activity"/>
    <property type="evidence" value="ECO:0007669"/>
    <property type="project" value="TreeGrafter"/>
</dbReference>
<dbReference type="GO" id="GO:0006209">
    <property type="term" value="P:cytosine catabolic process"/>
    <property type="evidence" value="ECO:0007669"/>
    <property type="project" value="TreeGrafter"/>
</dbReference>
<reference evidence="3 4" key="1">
    <citation type="submission" date="2011-10" db="EMBL/GenBank/DDBJ databases">
        <authorList>
            <person name="Genoscope - CEA"/>
        </authorList>
    </citation>
    <scope>NUCLEOTIDE SEQUENCE [LARGE SCALE GENOMIC DNA]</scope>
    <source>
        <strain evidence="3 4">RCC 1105</strain>
    </source>
</reference>
<dbReference type="AlphaFoldDB" id="K8EAK7"/>
<feature type="domain" description="Amidohydrolase 3" evidence="2">
    <location>
        <begin position="310"/>
        <end position="555"/>
    </location>
</feature>
<dbReference type="InterPro" id="IPR013108">
    <property type="entry name" value="Amidohydro_3"/>
</dbReference>
<dbReference type="Proteomes" id="UP000198341">
    <property type="component" value="Chromosome 2"/>
</dbReference>
<dbReference type="Gene3D" id="3.20.20.140">
    <property type="entry name" value="Metal-dependent hydrolases"/>
    <property type="match status" value="1"/>
</dbReference>
<evidence type="ECO:0000313" key="3">
    <source>
        <dbReference type="EMBL" id="CCO14759.1"/>
    </source>
</evidence>
<dbReference type="OrthoDB" id="10266980at2759"/>
<organism evidence="3 4">
    <name type="scientific">Bathycoccus prasinos</name>
    <dbReference type="NCBI Taxonomy" id="41875"/>
    <lineage>
        <taxon>Eukaryota</taxon>
        <taxon>Viridiplantae</taxon>
        <taxon>Chlorophyta</taxon>
        <taxon>Mamiellophyceae</taxon>
        <taxon>Mamiellales</taxon>
        <taxon>Bathycoccaceae</taxon>
        <taxon>Bathycoccus</taxon>
    </lineage>
</organism>
<proteinExistence type="predicted"/>
<dbReference type="InterPro" id="IPR032466">
    <property type="entry name" value="Metal_Hydrolase"/>
</dbReference>
<dbReference type="GeneID" id="19017281"/>
<feature type="region of interest" description="Disordered" evidence="1">
    <location>
        <begin position="1"/>
        <end position="20"/>
    </location>
</feature>
<protein>
    <submittedName>
        <fullName evidence="3">Cytosine deaminase</fullName>
    </submittedName>
</protein>
<dbReference type="EMBL" id="FO082277">
    <property type="protein sequence ID" value="CCO14759.1"/>
    <property type="molecule type" value="Genomic_DNA"/>
</dbReference>
<name>K8EAK7_9CHLO</name>
<dbReference type="Pfam" id="PF07969">
    <property type="entry name" value="Amidohydro_3"/>
    <property type="match status" value="1"/>
</dbReference>
<accession>K8EAK7</accession>
<gene>
    <name evidence="3" type="ORF">Bathy02g01670</name>
</gene>
<dbReference type="PANTHER" id="PTHR32027:SF0">
    <property type="entry name" value="CYTOSINE DEAMINASE"/>
    <property type="match status" value="1"/>
</dbReference>
<dbReference type="KEGG" id="bpg:Bathy02g01670"/>
<evidence type="ECO:0000256" key="1">
    <source>
        <dbReference type="SAM" id="MobiDB-lite"/>
    </source>
</evidence>
<evidence type="ECO:0000313" key="4">
    <source>
        <dbReference type="Proteomes" id="UP000198341"/>
    </source>
</evidence>
<feature type="compositionally biased region" description="Acidic residues" evidence="1">
    <location>
        <begin position="1"/>
        <end position="10"/>
    </location>
</feature>
<evidence type="ECO:0000259" key="2">
    <source>
        <dbReference type="Pfam" id="PF07969"/>
    </source>
</evidence>
<dbReference type="SUPFAM" id="SSF51556">
    <property type="entry name" value="Metallo-dependent hydrolases"/>
    <property type="match status" value="1"/>
</dbReference>
<keyword evidence="4" id="KW-1185">Reference proteome</keyword>